<dbReference type="InterPro" id="IPR036679">
    <property type="entry name" value="FlgN-like_sf"/>
</dbReference>
<accession>A0ABV8UWD5</accession>
<name>A0ABV8UWD5_9BACL</name>
<dbReference type="Proteomes" id="UP001595733">
    <property type="component" value="Unassembled WGS sequence"/>
</dbReference>
<proteinExistence type="predicted"/>
<evidence type="ECO:0000256" key="2">
    <source>
        <dbReference type="SAM" id="MobiDB-lite"/>
    </source>
</evidence>
<comment type="caution">
    <text evidence="3">The sequence shown here is derived from an EMBL/GenBank/DDBJ whole genome shotgun (WGS) entry which is preliminary data.</text>
</comment>
<evidence type="ECO:0008006" key="5">
    <source>
        <dbReference type="Google" id="ProtNLM"/>
    </source>
</evidence>
<feature type="region of interest" description="Disordered" evidence="2">
    <location>
        <begin position="99"/>
        <end position="126"/>
    </location>
</feature>
<reference evidence="4" key="1">
    <citation type="journal article" date="2019" name="Int. J. Syst. Evol. Microbiol.">
        <title>The Global Catalogue of Microorganisms (GCM) 10K type strain sequencing project: providing services to taxonomists for standard genome sequencing and annotation.</title>
        <authorList>
            <consortium name="The Broad Institute Genomics Platform"/>
            <consortium name="The Broad Institute Genome Sequencing Center for Infectious Disease"/>
            <person name="Wu L."/>
            <person name="Ma J."/>
        </authorList>
    </citation>
    <scope>NUCLEOTIDE SEQUENCE [LARGE SCALE GENOMIC DNA]</scope>
    <source>
        <strain evidence="4">CCUG 50353</strain>
    </source>
</reference>
<keyword evidence="1" id="KW-0175">Coiled coil</keyword>
<dbReference type="RefSeq" id="WP_378141693.1">
    <property type="nucleotide sequence ID" value="NZ_JBHSEF010000022.1"/>
</dbReference>
<evidence type="ECO:0000313" key="3">
    <source>
        <dbReference type="EMBL" id="MFC4355275.1"/>
    </source>
</evidence>
<keyword evidence="4" id="KW-1185">Reference proteome</keyword>
<feature type="compositionally biased region" description="Polar residues" evidence="2">
    <location>
        <begin position="99"/>
        <end position="111"/>
    </location>
</feature>
<feature type="coiled-coil region" evidence="1">
    <location>
        <begin position="34"/>
        <end position="87"/>
    </location>
</feature>
<evidence type="ECO:0000313" key="4">
    <source>
        <dbReference type="Proteomes" id="UP001595733"/>
    </source>
</evidence>
<protein>
    <recommendedName>
        <fullName evidence="5">Flagellar protein FlgN</fullName>
    </recommendedName>
</protein>
<evidence type="ECO:0000256" key="1">
    <source>
        <dbReference type="SAM" id="Coils"/>
    </source>
</evidence>
<dbReference type="EMBL" id="JBHSEF010000022">
    <property type="protein sequence ID" value="MFC4355275.1"/>
    <property type="molecule type" value="Genomic_DNA"/>
</dbReference>
<organism evidence="3 4">
    <name type="scientific">Chryseomicrobium palamuruense</name>
    <dbReference type="NCBI Taxonomy" id="682973"/>
    <lineage>
        <taxon>Bacteria</taxon>
        <taxon>Bacillati</taxon>
        <taxon>Bacillota</taxon>
        <taxon>Bacilli</taxon>
        <taxon>Bacillales</taxon>
        <taxon>Caryophanaceae</taxon>
        <taxon>Chryseomicrobium</taxon>
    </lineage>
</organism>
<dbReference type="SUPFAM" id="SSF140566">
    <property type="entry name" value="FlgN-like"/>
    <property type="match status" value="1"/>
</dbReference>
<gene>
    <name evidence="3" type="ORF">ACFO0S_09475</name>
</gene>
<sequence>MSHPAERLISSQQQLLDLAKRKEQSIISRHVDRINELNKQEVLILKQISQLEKEGISSVSEDLLLKSQQLQDELKQQLALNEQLLKDALQFTTQMISHLTGDHQNPNYSKSNESKSAKSMAFDSKA</sequence>